<reference evidence="1" key="1">
    <citation type="submission" date="2024-02" db="EMBL/GenBank/DDBJ databases">
        <title>Metagenome Assembled Genome of Zalaria obscura JY119.</title>
        <authorList>
            <person name="Vighnesh L."/>
            <person name="Jagadeeshwari U."/>
            <person name="Venkata Ramana C."/>
            <person name="Sasikala C."/>
        </authorList>
    </citation>
    <scope>NUCLEOTIDE SEQUENCE</scope>
    <source>
        <strain evidence="1">JY119</strain>
    </source>
</reference>
<proteinExistence type="predicted"/>
<name>A0ACC3SDL8_9PEZI</name>
<comment type="caution">
    <text evidence="1">The sequence shown here is derived from an EMBL/GenBank/DDBJ whole genome shotgun (WGS) entry which is preliminary data.</text>
</comment>
<dbReference type="Proteomes" id="UP001320706">
    <property type="component" value="Unassembled WGS sequence"/>
</dbReference>
<gene>
    <name evidence="1" type="ORF">M8818_004691</name>
</gene>
<protein>
    <submittedName>
        <fullName evidence="1">Uncharacterized protein</fullName>
    </submittedName>
</protein>
<sequence length="488" mass="56145">MAIGSMSSCGGPTTARLSIIFVLICALYFTRDFWLPVTPAVPVLHHTTPSKETSDATSDATPETPSIPQDTTIYTPHDEDCKSVPGADKVMVILKTGATEIYEKLPTHFVTLFRCTPHFLIFSDLAQSYSDYTIHDAIEPVSPKYKDSHEDFELYRKMQEYQREGQDMSKLKGDKGWNLDKWKFLPMLHKTYELSPDTIDWFVYIEADTSLSWTNLLQWLKTMDPRKEYYLGAQNVIGDTTFGHGGSGTAISRAAAEKFYNARLDMGAKKFDAKWEKLTGESCCGDEVVARALKAEADIPLTPAWPLFQGEKMNTIDWTATHWCTPPLTMHHVTAIEVDAQWQFHQQWVEDHGWNTPYLYRDLYASLVARHVTKPRKSWNNLSQSTKFIDASQHPGAEQKEGDEWDRLEDWEKESVKSFDACRDVCERKGKDDCVQWMWEPGRCYLDREVRMGNTDEREEDHWMSGWVQERVKGLHEDIEPCTVNWHG</sequence>
<evidence type="ECO:0000313" key="2">
    <source>
        <dbReference type="Proteomes" id="UP001320706"/>
    </source>
</evidence>
<evidence type="ECO:0000313" key="1">
    <source>
        <dbReference type="EMBL" id="KAK8206856.1"/>
    </source>
</evidence>
<organism evidence="1 2">
    <name type="scientific">Zalaria obscura</name>
    <dbReference type="NCBI Taxonomy" id="2024903"/>
    <lineage>
        <taxon>Eukaryota</taxon>
        <taxon>Fungi</taxon>
        <taxon>Dikarya</taxon>
        <taxon>Ascomycota</taxon>
        <taxon>Pezizomycotina</taxon>
        <taxon>Dothideomycetes</taxon>
        <taxon>Dothideomycetidae</taxon>
        <taxon>Dothideales</taxon>
        <taxon>Zalariaceae</taxon>
        <taxon>Zalaria</taxon>
    </lineage>
</organism>
<dbReference type="EMBL" id="JAMKPW020000022">
    <property type="protein sequence ID" value="KAK8206856.1"/>
    <property type="molecule type" value="Genomic_DNA"/>
</dbReference>
<accession>A0ACC3SDL8</accession>
<keyword evidence="2" id="KW-1185">Reference proteome</keyword>